<evidence type="ECO:0000259" key="7">
    <source>
        <dbReference type="Pfam" id="PF07657"/>
    </source>
</evidence>
<keyword evidence="1" id="KW-0245">EGF-like domain</keyword>
<dbReference type="FunFam" id="2.60.40.3510:FF:000005">
    <property type="entry name" value="Delta-like 3 (Drosophila), isoform CRA_b"/>
    <property type="match status" value="1"/>
</dbReference>
<name>S7N095_MYOBR</name>
<dbReference type="eggNOG" id="KOG1217">
    <property type="taxonomic scope" value="Eukaryota"/>
</dbReference>
<evidence type="ECO:0000256" key="1">
    <source>
        <dbReference type="ARBA" id="ARBA00022536"/>
    </source>
</evidence>
<dbReference type="InterPro" id="IPR011651">
    <property type="entry name" value="Notch_ligand_N"/>
</dbReference>
<accession>S7N095</accession>
<keyword evidence="3" id="KW-0677">Repeat</keyword>
<proteinExistence type="predicted"/>
<dbReference type="GO" id="GO:0016020">
    <property type="term" value="C:membrane"/>
    <property type="evidence" value="ECO:0007669"/>
    <property type="project" value="UniProtKB-SubCell"/>
</dbReference>
<feature type="domain" description="Notch ligand N-terminal" evidence="7">
    <location>
        <begin position="70"/>
        <end position="173"/>
    </location>
</feature>
<keyword evidence="2" id="KW-0812">Transmembrane</keyword>
<protein>
    <submittedName>
        <fullName evidence="8">Delta-like protein 3</fullName>
    </submittedName>
</protein>
<dbReference type="Pfam" id="PF07657">
    <property type="entry name" value="MNNL"/>
    <property type="match status" value="1"/>
</dbReference>
<sequence>MVGPWLPQLLSRAVILALFFLPQVRAEWKGMDGRGENRRSWGRGAGRTGHPGTRGPVTLCPLTLQARPAGVFELQIHSFRPGPGPGAPRSPCSAGGPCRLFFRVCLKPGIPKEAAESPCAVGAALSARGPVYTKLSRAPAPDLPLPDGLMRVPFRDAWPGTFSLIIETWREELGEQVGGLAGAALLLVHVRRCGPGRGTGSRLLAGTPDPSVFALPDALNNLRTQERPGDDPSPSVDWNHHEDGDSSEIYVLSAPSVCAGEVATPFTPFANIAQAGWGQPTLCL</sequence>
<dbReference type="Proteomes" id="UP000052978">
    <property type="component" value="Unassembled WGS sequence"/>
</dbReference>
<evidence type="ECO:0000256" key="3">
    <source>
        <dbReference type="ARBA" id="ARBA00022737"/>
    </source>
</evidence>
<gene>
    <name evidence="8" type="ORF">D623_10013371</name>
</gene>
<dbReference type="Gene3D" id="2.60.40.3510">
    <property type="match status" value="1"/>
</dbReference>
<organism evidence="8 9">
    <name type="scientific">Myotis brandtii</name>
    <name type="common">Brandt's bat</name>
    <dbReference type="NCBI Taxonomy" id="109478"/>
    <lineage>
        <taxon>Eukaryota</taxon>
        <taxon>Metazoa</taxon>
        <taxon>Chordata</taxon>
        <taxon>Craniata</taxon>
        <taxon>Vertebrata</taxon>
        <taxon>Euteleostomi</taxon>
        <taxon>Mammalia</taxon>
        <taxon>Eutheria</taxon>
        <taxon>Laurasiatheria</taxon>
        <taxon>Chiroptera</taxon>
        <taxon>Yangochiroptera</taxon>
        <taxon>Vespertilionidae</taxon>
        <taxon>Myotis</taxon>
    </lineage>
</organism>
<feature type="signal peptide" evidence="6">
    <location>
        <begin position="1"/>
        <end position="26"/>
    </location>
</feature>
<dbReference type="EMBL" id="KE162692">
    <property type="protein sequence ID" value="EPQ09335.1"/>
    <property type="molecule type" value="Genomic_DNA"/>
</dbReference>
<reference evidence="8 9" key="1">
    <citation type="journal article" date="2013" name="Nat. Commun.">
        <title>Genome analysis reveals insights into physiology and longevity of the Brandt's bat Myotis brandtii.</title>
        <authorList>
            <person name="Seim I."/>
            <person name="Fang X."/>
            <person name="Xiong Z."/>
            <person name="Lobanov A.V."/>
            <person name="Huang Z."/>
            <person name="Ma S."/>
            <person name="Feng Y."/>
            <person name="Turanov A.A."/>
            <person name="Zhu Y."/>
            <person name="Lenz T.L."/>
            <person name="Gerashchenko M.V."/>
            <person name="Fan D."/>
            <person name="Hee Yim S."/>
            <person name="Yao X."/>
            <person name="Jordan D."/>
            <person name="Xiong Y."/>
            <person name="Ma Y."/>
            <person name="Lyapunov A.N."/>
            <person name="Chen G."/>
            <person name="Kulakova O.I."/>
            <person name="Sun Y."/>
            <person name="Lee S.G."/>
            <person name="Bronson R.T."/>
            <person name="Moskalev A.A."/>
            <person name="Sunyaev S.R."/>
            <person name="Zhang G."/>
            <person name="Krogh A."/>
            <person name="Wang J."/>
            <person name="Gladyshev V.N."/>
        </authorList>
    </citation>
    <scope>NUCLEOTIDE SEQUENCE [LARGE SCALE GENOMIC DNA]</scope>
</reference>
<dbReference type="GO" id="GO:0007219">
    <property type="term" value="P:Notch signaling pathway"/>
    <property type="evidence" value="ECO:0007669"/>
    <property type="project" value="InterPro"/>
</dbReference>
<evidence type="ECO:0000256" key="6">
    <source>
        <dbReference type="SAM" id="SignalP"/>
    </source>
</evidence>
<keyword evidence="6" id="KW-0732">Signal</keyword>
<keyword evidence="4" id="KW-1133">Transmembrane helix</keyword>
<dbReference type="AlphaFoldDB" id="S7N095"/>
<evidence type="ECO:0000256" key="4">
    <source>
        <dbReference type="ARBA" id="ARBA00022989"/>
    </source>
</evidence>
<evidence type="ECO:0000256" key="2">
    <source>
        <dbReference type="ARBA" id="ARBA00022692"/>
    </source>
</evidence>
<evidence type="ECO:0000256" key="5">
    <source>
        <dbReference type="SAM" id="MobiDB-lite"/>
    </source>
</evidence>
<keyword evidence="9" id="KW-1185">Reference proteome</keyword>
<feature type="chain" id="PRO_5004554315" evidence="6">
    <location>
        <begin position="27"/>
        <end position="284"/>
    </location>
</feature>
<evidence type="ECO:0000313" key="9">
    <source>
        <dbReference type="Proteomes" id="UP000052978"/>
    </source>
</evidence>
<feature type="region of interest" description="Disordered" evidence="5">
    <location>
        <begin position="32"/>
        <end position="56"/>
    </location>
</feature>
<evidence type="ECO:0000313" key="8">
    <source>
        <dbReference type="EMBL" id="EPQ09335.1"/>
    </source>
</evidence>
<keyword evidence="4" id="KW-0472">Membrane</keyword>